<name>A0AAD3SM94_NEPGR</name>
<dbReference type="EMBL" id="BSYO01000012">
    <property type="protein sequence ID" value="GMH13234.1"/>
    <property type="molecule type" value="Genomic_DNA"/>
</dbReference>
<feature type="domain" description="Reverse transcriptase" evidence="7">
    <location>
        <begin position="65"/>
        <end position="157"/>
    </location>
</feature>
<reference evidence="9" key="1">
    <citation type="submission" date="2023-05" db="EMBL/GenBank/DDBJ databases">
        <title>Nepenthes gracilis genome sequencing.</title>
        <authorList>
            <person name="Fukushima K."/>
        </authorList>
    </citation>
    <scope>NUCLEOTIDE SEQUENCE</scope>
    <source>
        <strain evidence="9">SING2019-196</strain>
    </source>
</reference>
<keyword evidence="4" id="KW-0255">Endonuclease</keyword>
<dbReference type="PANTHER" id="PTHR24559:SF430">
    <property type="entry name" value="RNA-DIRECTED DNA POLYMERASE"/>
    <property type="match status" value="1"/>
</dbReference>
<dbReference type="AlphaFoldDB" id="A0AAD3SM94"/>
<keyword evidence="6" id="KW-0695">RNA-directed DNA polymerase</keyword>
<proteinExistence type="predicted"/>
<evidence type="ECO:0000256" key="1">
    <source>
        <dbReference type="ARBA" id="ARBA00022679"/>
    </source>
</evidence>
<keyword evidence="10" id="KW-1185">Reference proteome</keyword>
<comment type="caution">
    <text evidence="9">The sequence shown here is derived from an EMBL/GenBank/DDBJ whole genome shotgun (WGS) entry which is preliminary data.</text>
</comment>
<evidence type="ECO:0000313" key="10">
    <source>
        <dbReference type="Proteomes" id="UP001279734"/>
    </source>
</evidence>
<dbReference type="InterPro" id="IPR053134">
    <property type="entry name" value="RNA-dir_DNA_polymerase"/>
</dbReference>
<evidence type="ECO:0000256" key="4">
    <source>
        <dbReference type="ARBA" id="ARBA00022759"/>
    </source>
</evidence>
<dbReference type="PANTHER" id="PTHR24559">
    <property type="entry name" value="TRANSPOSON TY3-I GAG-POL POLYPROTEIN"/>
    <property type="match status" value="1"/>
</dbReference>
<keyword evidence="3" id="KW-0540">Nuclease</keyword>
<dbReference type="SUPFAM" id="SSF56672">
    <property type="entry name" value="DNA/RNA polymerases"/>
    <property type="match status" value="1"/>
</dbReference>
<dbReference type="Proteomes" id="UP001279734">
    <property type="component" value="Unassembled WGS sequence"/>
</dbReference>
<sequence>MPGISAETMVHKLGLDLDRKPVRQKRRNHSVEKLIAIREEVKKLLDAGFIREVQYPDWLSNVVLVKKNNGKWRMCVDFTDVNRACPKDSFPLPRIDLLVDSTAGHELLSFMDAYSGYNQIRMSPDDEEHTSFMTDQGTYCYRVMPFGLKNAGATYSRSTRCSRTKSAVTWSFVPLPCEVWRQVPALFQGLTRKKVQRIPVNGGVPSCFRRIKAVLGQPAAIGVASRRGGIIPLPRVDVNRSILSLCGSGCGPALCYYVSKMLTGPETRYLRVEKLALALISSARRLRPYFQAHRIVVLTDQPLKTILQKPDVSGRLVKWAIELGEFDIEFQPRPAVKAQVLADFLVETTTPVLDEQPEEKTELLVGVSGWILHVDGSSTDTSSGAGVVLTTPDGLKAGQRVLRPEPNGLQRLRACR</sequence>
<dbReference type="Pfam" id="PF00078">
    <property type="entry name" value="RVT_1"/>
    <property type="match status" value="1"/>
</dbReference>
<protein>
    <recommendedName>
        <fullName evidence="11">Reverse transcriptase RNase H-like domain-containing protein</fullName>
    </recommendedName>
</protein>
<keyword evidence="5" id="KW-0378">Hydrolase</keyword>
<dbReference type="Pfam" id="PF17917">
    <property type="entry name" value="RT_RNaseH"/>
    <property type="match status" value="1"/>
</dbReference>
<evidence type="ECO:0000313" key="9">
    <source>
        <dbReference type="EMBL" id="GMH13234.1"/>
    </source>
</evidence>
<dbReference type="InterPro" id="IPR041373">
    <property type="entry name" value="RT_RNaseH"/>
</dbReference>
<dbReference type="Gene3D" id="3.30.70.270">
    <property type="match status" value="1"/>
</dbReference>
<feature type="domain" description="Reverse transcriptase RNase H-like" evidence="8">
    <location>
        <begin position="254"/>
        <end position="326"/>
    </location>
</feature>
<evidence type="ECO:0000256" key="3">
    <source>
        <dbReference type="ARBA" id="ARBA00022722"/>
    </source>
</evidence>
<evidence type="ECO:0000256" key="2">
    <source>
        <dbReference type="ARBA" id="ARBA00022695"/>
    </source>
</evidence>
<dbReference type="CDD" id="cd01647">
    <property type="entry name" value="RT_LTR"/>
    <property type="match status" value="1"/>
</dbReference>
<keyword evidence="2" id="KW-0548">Nucleotidyltransferase</keyword>
<dbReference type="GO" id="GO:0004519">
    <property type="term" value="F:endonuclease activity"/>
    <property type="evidence" value="ECO:0007669"/>
    <property type="project" value="UniProtKB-KW"/>
</dbReference>
<gene>
    <name evidence="9" type="ORF">Nepgr_015075</name>
</gene>
<dbReference type="InterPro" id="IPR000477">
    <property type="entry name" value="RT_dom"/>
</dbReference>
<evidence type="ECO:0000259" key="8">
    <source>
        <dbReference type="Pfam" id="PF17917"/>
    </source>
</evidence>
<keyword evidence="1" id="KW-0808">Transferase</keyword>
<dbReference type="GO" id="GO:0016787">
    <property type="term" value="F:hydrolase activity"/>
    <property type="evidence" value="ECO:0007669"/>
    <property type="project" value="UniProtKB-KW"/>
</dbReference>
<dbReference type="Gene3D" id="3.10.10.10">
    <property type="entry name" value="HIV Type 1 Reverse Transcriptase, subunit A, domain 1"/>
    <property type="match status" value="1"/>
</dbReference>
<organism evidence="9 10">
    <name type="scientific">Nepenthes gracilis</name>
    <name type="common">Slender pitcher plant</name>
    <dbReference type="NCBI Taxonomy" id="150966"/>
    <lineage>
        <taxon>Eukaryota</taxon>
        <taxon>Viridiplantae</taxon>
        <taxon>Streptophyta</taxon>
        <taxon>Embryophyta</taxon>
        <taxon>Tracheophyta</taxon>
        <taxon>Spermatophyta</taxon>
        <taxon>Magnoliopsida</taxon>
        <taxon>eudicotyledons</taxon>
        <taxon>Gunneridae</taxon>
        <taxon>Pentapetalae</taxon>
        <taxon>Caryophyllales</taxon>
        <taxon>Nepenthaceae</taxon>
        <taxon>Nepenthes</taxon>
    </lineage>
</organism>
<evidence type="ECO:0000256" key="6">
    <source>
        <dbReference type="ARBA" id="ARBA00022918"/>
    </source>
</evidence>
<accession>A0AAD3SM94</accession>
<dbReference type="InterPro" id="IPR043502">
    <property type="entry name" value="DNA/RNA_pol_sf"/>
</dbReference>
<evidence type="ECO:0008006" key="11">
    <source>
        <dbReference type="Google" id="ProtNLM"/>
    </source>
</evidence>
<evidence type="ECO:0000259" key="7">
    <source>
        <dbReference type="Pfam" id="PF00078"/>
    </source>
</evidence>
<dbReference type="InterPro" id="IPR043128">
    <property type="entry name" value="Rev_trsase/Diguanyl_cyclase"/>
</dbReference>
<evidence type="ECO:0000256" key="5">
    <source>
        <dbReference type="ARBA" id="ARBA00022801"/>
    </source>
</evidence>
<dbReference type="GO" id="GO:0003964">
    <property type="term" value="F:RNA-directed DNA polymerase activity"/>
    <property type="evidence" value="ECO:0007669"/>
    <property type="project" value="UniProtKB-KW"/>
</dbReference>